<dbReference type="EMBL" id="MK500327">
    <property type="protein sequence ID" value="QBK85656.1"/>
    <property type="molecule type" value="Genomic_DNA"/>
</dbReference>
<reference evidence="1" key="1">
    <citation type="journal article" date="2019" name="MBio">
        <title>Virus Genomes from Deep Sea Sediments Expand the Ocean Megavirome and Support Independent Origins of Viral Gigantism.</title>
        <authorList>
            <person name="Backstrom D."/>
            <person name="Yutin N."/>
            <person name="Jorgensen S.L."/>
            <person name="Dharamshi J."/>
            <person name="Homa F."/>
            <person name="Zaremba-Niedwiedzka K."/>
            <person name="Spang A."/>
            <person name="Wolf Y.I."/>
            <person name="Koonin E.V."/>
            <person name="Ettema T.J."/>
        </authorList>
    </citation>
    <scope>NUCLEOTIDE SEQUENCE</scope>
</reference>
<name>A0A481YT41_9VIRU</name>
<proteinExistence type="predicted"/>
<evidence type="ECO:0000313" key="1">
    <source>
        <dbReference type="EMBL" id="QBK85656.1"/>
    </source>
</evidence>
<accession>A0A481YT41</accession>
<organism evidence="1">
    <name type="scientific">Marseillevirus LCMAC101</name>
    <dbReference type="NCBI Taxonomy" id="2506602"/>
    <lineage>
        <taxon>Viruses</taxon>
        <taxon>Varidnaviria</taxon>
        <taxon>Bamfordvirae</taxon>
        <taxon>Nucleocytoviricota</taxon>
        <taxon>Megaviricetes</taxon>
        <taxon>Pimascovirales</taxon>
        <taxon>Pimascovirales incertae sedis</taxon>
        <taxon>Marseilleviridae</taxon>
    </lineage>
</organism>
<sequence length="100" mass="11421">MSTETWASITQLMLEEKFEVVRDTLPDSIKLSVKHNEKKYSISFIEGLRLSFAVVECLDGDNIKVGCVRNFKELVTLMVDQGLVKSAYLENPFFQTTVEK</sequence>
<protein>
    <submittedName>
        <fullName evidence="1">Uncharacterized protein</fullName>
    </submittedName>
</protein>
<gene>
    <name evidence="1" type="ORF">LCMAC101_02510</name>
</gene>